<sequence length="167" mass="19219">MAERAVEISVPTALINPLQSFKGEPAIVLNNLDVQALAPPFKLLLVGKFSYGMPSMESLCKYFHKLDLKGNFIIEWLDPRHALLQFDLEEDFMRIWVKGQLSFQEMPMRIFKWWSNFHFSMEPSVVPAWIALENLPVHLFHKEVLFSLARGSETLSNSTNQLLISRG</sequence>
<evidence type="ECO:0000313" key="2">
    <source>
        <dbReference type="Proteomes" id="UP001060085"/>
    </source>
</evidence>
<dbReference type="EMBL" id="CM044705">
    <property type="protein sequence ID" value="KAI5663133.1"/>
    <property type="molecule type" value="Genomic_DNA"/>
</dbReference>
<dbReference type="Proteomes" id="UP001060085">
    <property type="component" value="Linkage Group LG05"/>
</dbReference>
<gene>
    <name evidence="1" type="ORF">M9H77_22456</name>
</gene>
<organism evidence="1 2">
    <name type="scientific">Catharanthus roseus</name>
    <name type="common">Madagascar periwinkle</name>
    <name type="synonym">Vinca rosea</name>
    <dbReference type="NCBI Taxonomy" id="4058"/>
    <lineage>
        <taxon>Eukaryota</taxon>
        <taxon>Viridiplantae</taxon>
        <taxon>Streptophyta</taxon>
        <taxon>Embryophyta</taxon>
        <taxon>Tracheophyta</taxon>
        <taxon>Spermatophyta</taxon>
        <taxon>Magnoliopsida</taxon>
        <taxon>eudicotyledons</taxon>
        <taxon>Gunneridae</taxon>
        <taxon>Pentapetalae</taxon>
        <taxon>asterids</taxon>
        <taxon>lamiids</taxon>
        <taxon>Gentianales</taxon>
        <taxon>Apocynaceae</taxon>
        <taxon>Rauvolfioideae</taxon>
        <taxon>Vinceae</taxon>
        <taxon>Catharanthinae</taxon>
        <taxon>Catharanthus</taxon>
    </lineage>
</organism>
<keyword evidence="2" id="KW-1185">Reference proteome</keyword>
<comment type="caution">
    <text evidence="1">The sequence shown here is derived from an EMBL/GenBank/DDBJ whole genome shotgun (WGS) entry which is preliminary data.</text>
</comment>
<proteinExistence type="predicted"/>
<reference evidence="2" key="1">
    <citation type="journal article" date="2023" name="Nat. Plants">
        <title>Single-cell RNA sequencing provides a high-resolution roadmap for understanding the multicellular compartmentation of specialized metabolism.</title>
        <authorList>
            <person name="Sun S."/>
            <person name="Shen X."/>
            <person name="Li Y."/>
            <person name="Li Y."/>
            <person name="Wang S."/>
            <person name="Li R."/>
            <person name="Zhang H."/>
            <person name="Shen G."/>
            <person name="Guo B."/>
            <person name="Wei J."/>
            <person name="Xu J."/>
            <person name="St-Pierre B."/>
            <person name="Chen S."/>
            <person name="Sun C."/>
        </authorList>
    </citation>
    <scope>NUCLEOTIDE SEQUENCE [LARGE SCALE GENOMIC DNA]</scope>
</reference>
<accession>A0ACC0AQ85</accession>
<protein>
    <submittedName>
        <fullName evidence="1">Uncharacterized protein</fullName>
    </submittedName>
</protein>
<evidence type="ECO:0000313" key="1">
    <source>
        <dbReference type="EMBL" id="KAI5663133.1"/>
    </source>
</evidence>
<name>A0ACC0AQ85_CATRO</name>